<name>K7A3M0_9ALTE</name>
<proteinExistence type="predicted"/>
<evidence type="ECO:0000313" key="1">
    <source>
        <dbReference type="EMBL" id="GAC30095.1"/>
    </source>
</evidence>
<evidence type="ECO:0000313" key="2">
    <source>
        <dbReference type="Proteomes" id="UP000006251"/>
    </source>
</evidence>
<organism evidence="1 2">
    <name type="scientific">Brumicola pallidula DSM 14239 = ACAM 615</name>
    <dbReference type="NCBI Taxonomy" id="1121922"/>
    <lineage>
        <taxon>Bacteria</taxon>
        <taxon>Pseudomonadati</taxon>
        <taxon>Pseudomonadota</taxon>
        <taxon>Gammaproteobacteria</taxon>
        <taxon>Alteromonadales</taxon>
        <taxon>Alteromonadaceae</taxon>
        <taxon>Brumicola</taxon>
    </lineage>
</organism>
<reference evidence="2" key="1">
    <citation type="journal article" date="2014" name="Environ. Microbiol.">
        <title>Comparative genomics of the marine bacterial genus Glaciecola reveals the high degree of genomic diversity and genomic characteristic for cold adaptation.</title>
        <authorList>
            <person name="Qin Q.L."/>
            <person name="Xie B.B."/>
            <person name="Yu Y."/>
            <person name="Shu Y.L."/>
            <person name="Rong J.C."/>
            <person name="Zhang Y.J."/>
            <person name="Zhao D.L."/>
            <person name="Chen X.L."/>
            <person name="Zhang X.Y."/>
            <person name="Chen B."/>
            <person name="Zhou B.C."/>
            <person name="Zhang Y.Z."/>
        </authorList>
    </citation>
    <scope>NUCLEOTIDE SEQUENCE [LARGE SCALE GENOMIC DNA]</scope>
    <source>
        <strain evidence="2">ACAM 615</strain>
    </source>
</reference>
<keyword evidence="2" id="KW-1185">Reference proteome</keyword>
<gene>
    <name evidence="1" type="ORF">GPAL_3244</name>
</gene>
<dbReference type="AlphaFoldDB" id="K7A3M0"/>
<sequence length="37" mass="4149">MLVFSLVFFSSGLLSFSLEARFDFKHDLAILGPMLAK</sequence>
<accession>K7A3M0</accession>
<comment type="caution">
    <text evidence="1">The sequence shown here is derived from an EMBL/GenBank/DDBJ whole genome shotgun (WGS) entry which is preliminary data.</text>
</comment>
<dbReference type="EMBL" id="BAEQ01000052">
    <property type="protein sequence ID" value="GAC30095.1"/>
    <property type="molecule type" value="Genomic_DNA"/>
</dbReference>
<dbReference type="Proteomes" id="UP000006251">
    <property type="component" value="Unassembled WGS sequence"/>
</dbReference>
<protein>
    <submittedName>
        <fullName evidence="1">Uncharacterized protein</fullName>
    </submittedName>
</protein>